<dbReference type="Pfam" id="PF02518">
    <property type="entry name" value="HATPase_c"/>
    <property type="match status" value="1"/>
</dbReference>
<dbReference type="PROSITE" id="PS50109">
    <property type="entry name" value="HIS_KIN"/>
    <property type="match status" value="1"/>
</dbReference>
<dbReference type="PANTHER" id="PTHR45436:SF5">
    <property type="entry name" value="SENSOR HISTIDINE KINASE TRCS"/>
    <property type="match status" value="1"/>
</dbReference>
<proteinExistence type="predicted"/>
<dbReference type="InterPro" id="IPR003660">
    <property type="entry name" value="HAMP_dom"/>
</dbReference>
<evidence type="ECO:0000259" key="14">
    <source>
        <dbReference type="PROSITE" id="PS50885"/>
    </source>
</evidence>
<protein>
    <recommendedName>
        <fullName evidence="3">histidine kinase</fullName>
        <ecNumber evidence="3">2.7.13.3</ecNumber>
    </recommendedName>
</protein>
<evidence type="ECO:0000256" key="6">
    <source>
        <dbReference type="ARBA" id="ARBA00022692"/>
    </source>
</evidence>
<dbReference type="SMART" id="SM00304">
    <property type="entry name" value="HAMP"/>
    <property type="match status" value="1"/>
</dbReference>
<feature type="domain" description="Histidine kinase" evidence="13">
    <location>
        <begin position="247"/>
        <end position="461"/>
    </location>
</feature>
<dbReference type="KEGG" id="sbae:DSM104329_02462"/>
<evidence type="ECO:0000256" key="3">
    <source>
        <dbReference type="ARBA" id="ARBA00012438"/>
    </source>
</evidence>
<evidence type="ECO:0000313" key="16">
    <source>
        <dbReference type="Proteomes" id="UP001162834"/>
    </source>
</evidence>
<dbReference type="GO" id="GO:0000155">
    <property type="term" value="F:phosphorelay sensor kinase activity"/>
    <property type="evidence" value="ECO:0007669"/>
    <property type="project" value="InterPro"/>
</dbReference>
<evidence type="ECO:0000256" key="1">
    <source>
        <dbReference type="ARBA" id="ARBA00000085"/>
    </source>
</evidence>
<dbReference type="InterPro" id="IPR050428">
    <property type="entry name" value="TCS_sensor_his_kinase"/>
</dbReference>
<dbReference type="InterPro" id="IPR003661">
    <property type="entry name" value="HisK_dim/P_dom"/>
</dbReference>
<organism evidence="15 16">
    <name type="scientific">Capillimicrobium parvum</name>
    <dbReference type="NCBI Taxonomy" id="2884022"/>
    <lineage>
        <taxon>Bacteria</taxon>
        <taxon>Bacillati</taxon>
        <taxon>Actinomycetota</taxon>
        <taxon>Thermoleophilia</taxon>
        <taxon>Solirubrobacterales</taxon>
        <taxon>Capillimicrobiaceae</taxon>
        <taxon>Capillimicrobium</taxon>
    </lineage>
</organism>
<dbReference type="InterPro" id="IPR004358">
    <property type="entry name" value="Sig_transdc_His_kin-like_C"/>
</dbReference>
<evidence type="ECO:0000313" key="15">
    <source>
        <dbReference type="EMBL" id="UGS36064.1"/>
    </source>
</evidence>
<feature type="domain" description="HAMP" evidence="14">
    <location>
        <begin position="186"/>
        <end position="239"/>
    </location>
</feature>
<evidence type="ECO:0000256" key="2">
    <source>
        <dbReference type="ARBA" id="ARBA00004236"/>
    </source>
</evidence>
<keyword evidence="16" id="KW-1185">Reference proteome</keyword>
<dbReference type="GO" id="GO:0005886">
    <property type="term" value="C:plasma membrane"/>
    <property type="evidence" value="ECO:0007669"/>
    <property type="project" value="UniProtKB-SubCell"/>
</dbReference>
<evidence type="ECO:0000256" key="12">
    <source>
        <dbReference type="SAM" id="Phobius"/>
    </source>
</evidence>
<dbReference type="PRINTS" id="PR00344">
    <property type="entry name" value="BCTRLSENSOR"/>
</dbReference>
<feature type="compositionally biased region" description="Polar residues" evidence="11">
    <location>
        <begin position="488"/>
        <end position="498"/>
    </location>
</feature>
<dbReference type="InterPro" id="IPR036890">
    <property type="entry name" value="HATPase_C_sf"/>
</dbReference>
<dbReference type="SUPFAM" id="SSF158472">
    <property type="entry name" value="HAMP domain-like"/>
    <property type="match status" value="1"/>
</dbReference>
<dbReference type="SUPFAM" id="SSF55874">
    <property type="entry name" value="ATPase domain of HSP90 chaperone/DNA topoisomerase II/histidine kinase"/>
    <property type="match status" value="1"/>
</dbReference>
<dbReference type="EC" id="2.7.13.3" evidence="3"/>
<dbReference type="RefSeq" id="WP_259315743.1">
    <property type="nucleotide sequence ID" value="NZ_CP087164.1"/>
</dbReference>
<dbReference type="Gene3D" id="6.10.340.10">
    <property type="match status" value="1"/>
</dbReference>
<gene>
    <name evidence="15" type="primary">sasA_10</name>
    <name evidence="15" type="ORF">DSM104329_02462</name>
</gene>
<dbReference type="SMART" id="SM00388">
    <property type="entry name" value="HisKA"/>
    <property type="match status" value="1"/>
</dbReference>
<sequence>MSVPIRVRLTAWYLLVLTLVLVALGTFVVVRLRESLTAELDRSLNLAATQIASGYRSEGAKDFHDVARTVLPAPGTRGSSTQVLSPGGTVRLSDGDPMARVALVDAVAVRAALRGTSVAQTRAHPAAGSLRLVAVPVTRRGRRGVVVVSASLQTIDQSVHRVLKLLVVGGAGALALVAVGGWWLARKALAPVERITTHAERIDADDLSDRVTVPRARDELGHLARTLNAMLDRVQEGVLARERLVADASHELRAPLAAMRAELDVSLRHDELDDAARRVLESTRDEVVRMSRTVDDLLLLARVDAGRLEVLHEPVDLLAIAHAGARDHAAAAREAGVALVVTGDRAGALGDAARLRQVVGNLVDNAIRYSPPGSAVRVEVWATSAEAGVTVADEGPGVPEDLRERVFERFARAEAARPRQAGAGLGLAICREIAVAHAGRIWIEDRRPHGSALVVALPRVAPPDEWAEERHGRRTLTSSALSRGPRTEPSNTSPIPRT</sequence>
<dbReference type="AlphaFoldDB" id="A0A9E6XX66"/>
<evidence type="ECO:0000256" key="8">
    <source>
        <dbReference type="ARBA" id="ARBA00022989"/>
    </source>
</evidence>
<feature type="transmembrane region" description="Helical" evidence="12">
    <location>
        <begin position="12"/>
        <end position="32"/>
    </location>
</feature>
<evidence type="ECO:0000256" key="5">
    <source>
        <dbReference type="ARBA" id="ARBA00022679"/>
    </source>
</evidence>
<keyword evidence="7" id="KW-0418">Kinase</keyword>
<dbReference type="Gene3D" id="3.30.565.10">
    <property type="entry name" value="Histidine kinase-like ATPase, C-terminal domain"/>
    <property type="match status" value="1"/>
</dbReference>
<dbReference type="Pfam" id="PF00672">
    <property type="entry name" value="HAMP"/>
    <property type="match status" value="1"/>
</dbReference>
<dbReference type="CDD" id="cd00075">
    <property type="entry name" value="HATPase"/>
    <property type="match status" value="1"/>
</dbReference>
<dbReference type="CDD" id="cd06225">
    <property type="entry name" value="HAMP"/>
    <property type="match status" value="1"/>
</dbReference>
<dbReference type="EMBL" id="CP087164">
    <property type="protein sequence ID" value="UGS36064.1"/>
    <property type="molecule type" value="Genomic_DNA"/>
</dbReference>
<dbReference type="InterPro" id="IPR005467">
    <property type="entry name" value="His_kinase_dom"/>
</dbReference>
<dbReference type="Pfam" id="PF00512">
    <property type="entry name" value="HisKA"/>
    <property type="match status" value="1"/>
</dbReference>
<accession>A0A9E6XX66</accession>
<dbReference type="Proteomes" id="UP001162834">
    <property type="component" value="Chromosome"/>
</dbReference>
<evidence type="ECO:0000256" key="10">
    <source>
        <dbReference type="ARBA" id="ARBA00023136"/>
    </source>
</evidence>
<keyword evidence="9" id="KW-0902">Two-component regulatory system</keyword>
<keyword evidence="4" id="KW-0597">Phosphoprotein</keyword>
<feature type="region of interest" description="Disordered" evidence="11">
    <location>
        <begin position="464"/>
        <end position="498"/>
    </location>
</feature>
<name>A0A9E6XX66_9ACTN</name>
<evidence type="ECO:0000256" key="7">
    <source>
        <dbReference type="ARBA" id="ARBA00022777"/>
    </source>
</evidence>
<dbReference type="PANTHER" id="PTHR45436">
    <property type="entry name" value="SENSOR HISTIDINE KINASE YKOH"/>
    <property type="match status" value="1"/>
</dbReference>
<keyword evidence="5 15" id="KW-0808">Transferase</keyword>
<comment type="catalytic activity">
    <reaction evidence="1">
        <text>ATP + protein L-histidine = ADP + protein N-phospho-L-histidine.</text>
        <dbReference type="EC" id="2.7.13.3"/>
    </reaction>
</comment>
<evidence type="ECO:0000256" key="4">
    <source>
        <dbReference type="ARBA" id="ARBA00022553"/>
    </source>
</evidence>
<dbReference type="SUPFAM" id="SSF47384">
    <property type="entry name" value="Homodimeric domain of signal transducing histidine kinase"/>
    <property type="match status" value="1"/>
</dbReference>
<keyword evidence="10 12" id="KW-0472">Membrane</keyword>
<reference evidence="15" key="1">
    <citation type="journal article" date="2022" name="Int. J. Syst. Evol. Microbiol.">
        <title>Pseudomonas aegrilactucae sp. nov. and Pseudomonas morbosilactucae sp. nov., pathogens causing bacterial rot of lettuce in Japan.</title>
        <authorList>
            <person name="Sawada H."/>
            <person name="Fujikawa T."/>
            <person name="Satou M."/>
        </authorList>
    </citation>
    <scope>NUCLEOTIDE SEQUENCE</scope>
    <source>
        <strain evidence="15">0166_1</strain>
    </source>
</reference>
<dbReference type="InterPro" id="IPR003594">
    <property type="entry name" value="HATPase_dom"/>
</dbReference>
<dbReference type="InterPro" id="IPR036097">
    <property type="entry name" value="HisK_dim/P_sf"/>
</dbReference>
<dbReference type="Gene3D" id="1.10.287.130">
    <property type="match status" value="1"/>
</dbReference>
<dbReference type="SMART" id="SM00387">
    <property type="entry name" value="HATPase_c"/>
    <property type="match status" value="1"/>
</dbReference>
<dbReference type="PROSITE" id="PS50885">
    <property type="entry name" value="HAMP"/>
    <property type="match status" value="1"/>
</dbReference>
<keyword evidence="8 12" id="KW-1133">Transmembrane helix</keyword>
<comment type="subcellular location">
    <subcellularLocation>
        <location evidence="2">Cell membrane</location>
    </subcellularLocation>
</comment>
<evidence type="ECO:0000256" key="9">
    <source>
        <dbReference type="ARBA" id="ARBA00023012"/>
    </source>
</evidence>
<feature type="transmembrane region" description="Helical" evidence="12">
    <location>
        <begin position="165"/>
        <end position="185"/>
    </location>
</feature>
<keyword evidence="6 12" id="KW-0812">Transmembrane</keyword>
<evidence type="ECO:0000256" key="11">
    <source>
        <dbReference type="SAM" id="MobiDB-lite"/>
    </source>
</evidence>
<evidence type="ECO:0000259" key="13">
    <source>
        <dbReference type="PROSITE" id="PS50109"/>
    </source>
</evidence>
<dbReference type="CDD" id="cd00082">
    <property type="entry name" value="HisKA"/>
    <property type="match status" value="1"/>
</dbReference>